<sequence length="75" mass="8853">MNDDLPDAVKKCLDILDENLEILSNIEIDLNDEKNDELVPEMKLHHLYDMSEDVAESEKIKRAESKFMRRQSEDF</sequence>
<evidence type="ECO:0000313" key="1">
    <source>
        <dbReference type="EMBL" id="ARS64139.1"/>
    </source>
</evidence>
<dbReference type="GeneID" id="32901009"/>
<proteinExistence type="predicted"/>
<organism evidence="1 2">
    <name type="scientific">Candidatus Nitrosomarinus catalinensis</name>
    <dbReference type="NCBI Taxonomy" id="1898749"/>
    <lineage>
        <taxon>Archaea</taxon>
        <taxon>Nitrososphaerota</taxon>
        <taxon>Nitrososphaeria</taxon>
        <taxon>Nitrosopumilales</taxon>
        <taxon>Nitrosopumilaceae</taxon>
        <taxon>Candidatus Nitrosomarinus</taxon>
    </lineage>
</organism>
<dbReference type="AlphaFoldDB" id="A0A2Z2HMA9"/>
<protein>
    <submittedName>
        <fullName evidence="1">Uncharacterized protein</fullName>
    </submittedName>
</protein>
<dbReference type="OrthoDB" id="4966at2157"/>
<keyword evidence="2" id="KW-1185">Reference proteome</keyword>
<dbReference type="RefSeq" id="WP_086907297.1">
    <property type="nucleotide sequence ID" value="NZ_CP021324.1"/>
</dbReference>
<accession>A0A2Z2HMA9</accession>
<gene>
    <name evidence="1" type="ORF">NMSP_0518</name>
</gene>
<evidence type="ECO:0000313" key="2">
    <source>
        <dbReference type="Proteomes" id="UP000249949"/>
    </source>
</evidence>
<dbReference type="Proteomes" id="UP000249949">
    <property type="component" value="Chromosome"/>
</dbReference>
<name>A0A2Z2HMA9_9ARCH</name>
<reference evidence="1 2" key="1">
    <citation type="journal article" date="2017" name="Environ. Microbiol.">
        <title>Genome and epigenome of a novel marine Thaumarchaeota strain suggest viral infection, phosphorothioation DNA modification and multiple restriction systems.</title>
        <authorList>
            <person name="Ahlgren N.A."/>
            <person name="Chen Y."/>
            <person name="Needham D.M."/>
            <person name="Parada A.E."/>
            <person name="Sachdeva R."/>
            <person name="Trinh V."/>
            <person name="Chen T."/>
            <person name="Fuhrman J.A."/>
        </authorList>
    </citation>
    <scope>NUCLEOTIDE SEQUENCE [LARGE SCALE GENOMIC DNA]</scope>
    <source>
        <strain evidence="1 2">SPOT01</strain>
    </source>
</reference>
<dbReference type="KEGG" id="nct:NMSP_0518"/>
<dbReference type="EMBL" id="CP021324">
    <property type="protein sequence ID" value="ARS64139.1"/>
    <property type="molecule type" value="Genomic_DNA"/>
</dbReference>